<comment type="caution">
    <text evidence="13">The sequence shown here is derived from an EMBL/GenBank/DDBJ whole genome shotgun (WGS) entry which is preliminary data.</text>
</comment>
<feature type="region of interest" description="Disordered" evidence="12">
    <location>
        <begin position="225"/>
        <end position="274"/>
    </location>
</feature>
<keyword evidence="7 11" id="KW-0808">Transferase</keyword>
<dbReference type="EC" id="2.1.1.211" evidence="3 11"/>
<dbReference type="GO" id="GO:0141101">
    <property type="term" value="F:tRNA(Ser) (uridine(44)-2'-O-)-methyltransferase activity"/>
    <property type="evidence" value="ECO:0007669"/>
    <property type="project" value="UniProtKB-EC"/>
</dbReference>
<dbReference type="GO" id="GO:0005737">
    <property type="term" value="C:cytoplasm"/>
    <property type="evidence" value="ECO:0007669"/>
    <property type="project" value="UniProtKB-SubCell"/>
</dbReference>
<dbReference type="EMBL" id="JAKWFO010000002">
    <property type="protein sequence ID" value="KAI9638843.1"/>
    <property type="molecule type" value="Genomic_DNA"/>
</dbReference>
<feature type="region of interest" description="Disordered" evidence="12">
    <location>
        <begin position="1"/>
        <end position="40"/>
    </location>
</feature>
<feature type="compositionally biased region" description="Polar residues" evidence="12">
    <location>
        <begin position="29"/>
        <end position="40"/>
    </location>
</feature>
<dbReference type="GeneID" id="77730939"/>
<keyword evidence="5 11" id="KW-0963">Cytoplasm</keyword>
<reference evidence="13" key="1">
    <citation type="journal article" date="2022" name="G3 (Bethesda)">
        <title>High quality genome of the basidiomycete yeast Dioszegia hungarica PDD-24b-2 isolated from cloud water.</title>
        <authorList>
            <person name="Jarrige D."/>
            <person name="Haridas S."/>
            <person name="Bleykasten-Grosshans C."/>
            <person name="Joly M."/>
            <person name="Nadalig T."/>
            <person name="Sancelme M."/>
            <person name="Vuilleumier S."/>
            <person name="Grigoriev I.V."/>
            <person name="Amato P."/>
            <person name="Bringel F."/>
        </authorList>
    </citation>
    <scope>NUCLEOTIDE SEQUENCE</scope>
    <source>
        <strain evidence="13">PDD-24b-2</strain>
    </source>
</reference>
<evidence type="ECO:0000256" key="12">
    <source>
        <dbReference type="SAM" id="MobiDB-lite"/>
    </source>
</evidence>
<dbReference type="PANTHER" id="PTHR21210">
    <property type="entry name" value="TRNA (URACIL-O(2)-)-METHYLTRANSFERASE-RELATED"/>
    <property type="match status" value="1"/>
</dbReference>
<feature type="compositionally biased region" description="Low complexity" evidence="12">
    <location>
        <begin position="229"/>
        <end position="244"/>
    </location>
</feature>
<proteinExistence type="inferred from homology"/>
<keyword evidence="6 11" id="KW-0489">Methyltransferase</keyword>
<evidence type="ECO:0000256" key="1">
    <source>
        <dbReference type="ARBA" id="ARBA00004496"/>
    </source>
</evidence>
<name>A0AA38HC59_9TREE</name>
<gene>
    <name evidence="13" type="ORF">MKK02DRAFT_41868</name>
</gene>
<evidence type="ECO:0000256" key="5">
    <source>
        <dbReference type="ARBA" id="ARBA00022490"/>
    </source>
</evidence>
<dbReference type="AlphaFoldDB" id="A0AA38HC59"/>
<evidence type="ECO:0000256" key="2">
    <source>
        <dbReference type="ARBA" id="ARBA00009056"/>
    </source>
</evidence>
<dbReference type="RefSeq" id="XP_052948620.1">
    <property type="nucleotide sequence ID" value="XM_053091734.1"/>
</dbReference>
<protein>
    <recommendedName>
        <fullName evidence="4 11">tRNA (uracil-O(2)-)-methyltransferase</fullName>
        <ecNumber evidence="3 11">2.1.1.211</ecNumber>
    </recommendedName>
</protein>
<sequence>MPTPPAALASAGATSPTPPFRPTILTHPDPNSASASTPSSGDWIPLLSSPAHFPLPIFLSTLKDLCLHPERNSSLILRADSLPPRPIPDSDVPDDFTPVEEVRVRLMPRQPKRDGKLLQRCLFFRAEEDPAEGKKEEGQVLYLPEVKERGEVPFYYPPVRGLRYRWVAEPPALDEKEGEADEEETKEEELGGQEQGEVRSEETKPPPILGTISISYLPWPDAAPPTSTPPLLSAPPNSLSPARSLPHRRSPLSAPPIGADGETEHEPGAAEADDNEPVAPAAVVLDASPPPSAVVSDVKKSTERITRIAAVLLQTVYKHGFGRMVGYKKRVHHDVIVQREPFQDLYLVLKERHRHLDSRAPKPGSTSTKVEDVKRHVFKDFDVGLPDDPLLPTTSHSHLRTIDTQLSPVDLSEWGQQDVAIAAFLMLLWKDTYPAREAPLSLKERVEEDWDTWGRPPGGFVDLGCGNGLLVHVLTSEGYHGKGYELRKRRTWPAYPPETQQNLIELPIDFPSWFPSTMAEWEAGSGREGRNPWIPLLSLLPPTPVPFLSLPCCAHTLDSAFTPSVFNPPPHPHSPSTGFDAGLEAGQSRYKAYLMFLGSVGLKCGWEWEKEGLRVPSTRGWGIVGRNRWAKTPEELRECREYALGEVNQVRARGAFKVRVKEGKEH</sequence>
<evidence type="ECO:0000256" key="11">
    <source>
        <dbReference type="RuleBase" id="RU368004"/>
    </source>
</evidence>
<accession>A0AA38HC59</accession>
<evidence type="ECO:0000256" key="6">
    <source>
        <dbReference type="ARBA" id="ARBA00022603"/>
    </source>
</evidence>
<evidence type="ECO:0000313" key="13">
    <source>
        <dbReference type="EMBL" id="KAI9638843.1"/>
    </source>
</evidence>
<dbReference type="InterPro" id="IPR011671">
    <property type="entry name" value="tRNA_uracil_MeTrfase"/>
</dbReference>
<keyword evidence="9 11" id="KW-0819">tRNA processing</keyword>
<evidence type="ECO:0000256" key="3">
    <source>
        <dbReference type="ARBA" id="ARBA00012795"/>
    </source>
</evidence>
<comment type="subcellular location">
    <subcellularLocation>
        <location evidence="1 11">Cytoplasm</location>
    </subcellularLocation>
</comment>
<dbReference type="PANTHER" id="PTHR21210:SF0">
    <property type="entry name" value="TRNA (URACIL-O(2)-)-METHYLTRANSFERASE-RELATED"/>
    <property type="match status" value="1"/>
</dbReference>
<organism evidence="13 14">
    <name type="scientific">Dioszegia hungarica</name>
    <dbReference type="NCBI Taxonomy" id="4972"/>
    <lineage>
        <taxon>Eukaryota</taxon>
        <taxon>Fungi</taxon>
        <taxon>Dikarya</taxon>
        <taxon>Basidiomycota</taxon>
        <taxon>Agaricomycotina</taxon>
        <taxon>Tremellomycetes</taxon>
        <taxon>Tremellales</taxon>
        <taxon>Bulleribasidiaceae</taxon>
        <taxon>Dioszegia</taxon>
    </lineage>
</organism>
<evidence type="ECO:0000256" key="4">
    <source>
        <dbReference type="ARBA" id="ARBA00017788"/>
    </source>
</evidence>
<comment type="function">
    <text evidence="11">Adenosyl-L-methionine (AdoMet)-dependent tRNA (uracil-O(2)-)-methyltransferase.</text>
</comment>
<dbReference type="Proteomes" id="UP001164286">
    <property type="component" value="Unassembled WGS sequence"/>
</dbReference>
<feature type="compositionally biased region" description="Acidic residues" evidence="12">
    <location>
        <begin position="176"/>
        <end position="191"/>
    </location>
</feature>
<evidence type="ECO:0000256" key="10">
    <source>
        <dbReference type="ARBA" id="ARBA00047957"/>
    </source>
</evidence>
<keyword evidence="14" id="KW-1185">Reference proteome</keyword>
<evidence type="ECO:0000256" key="8">
    <source>
        <dbReference type="ARBA" id="ARBA00022691"/>
    </source>
</evidence>
<evidence type="ECO:0000313" key="14">
    <source>
        <dbReference type="Proteomes" id="UP001164286"/>
    </source>
</evidence>
<keyword evidence="8 11" id="KW-0949">S-adenosyl-L-methionine</keyword>
<dbReference type="GO" id="GO:0030488">
    <property type="term" value="P:tRNA methylation"/>
    <property type="evidence" value="ECO:0007669"/>
    <property type="project" value="UniProtKB-UniRule"/>
</dbReference>
<evidence type="ECO:0000256" key="9">
    <source>
        <dbReference type="ARBA" id="ARBA00022694"/>
    </source>
</evidence>
<dbReference type="Pfam" id="PF07757">
    <property type="entry name" value="AdoMet_MTase"/>
    <property type="match status" value="1"/>
</dbReference>
<feature type="region of interest" description="Disordered" evidence="12">
    <location>
        <begin position="173"/>
        <end position="212"/>
    </location>
</feature>
<comment type="similarity">
    <text evidence="2 11">Belongs to the TRM44 family.</text>
</comment>
<evidence type="ECO:0000256" key="7">
    <source>
        <dbReference type="ARBA" id="ARBA00022679"/>
    </source>
</evidence>
<comment type="catalytic activity">
    <reaction evidence="10 11">
        <text>uridine(44) in tRNA(Ser) + S-adenosyl-L-methionine = 2'-O-methyluridine(44) in tRNA(Ser) + S-adenosyl-L-homocysteine + H(+)</text>
        <dbReference type="Rhea" id="RHEA:43100"/>
        <dbReference type="Rhea" id="RHEA-COMP:10339"/>
        <dbReference type="Rhea" id="RHEA-COMP:10340"/>
        <dbReference type="ChEBI" id="CHEBI:15378"/>
        <dbReference type="ChEBI" id="CHEBI:57856"/>
        <dbReference type="ChEBI" id="CHEBI:59789"/>
        <dbReference type="ChEBI" id="CHEBI:65315"/>
        <dbReference type="ChEBI" id="CHEBI:74478"/>
        <dbReference type="EC" id="2.1.1.211"/>
    </reaction>
</comment>